<proteinExistence type="predicted"/>
<evidence type="ECO:0000256" key="4">
    <source>
        <dbReference type="ARBA" id="ARBA00022692"/>
    </source>
</evidence>
<keyword evidence="7 8" id="KW-0472">Membrane</keyword>
<evidence type="ECO:0000256" key="3">
    <source>
        <dbReference type="ARBA" id="ARBA00022670"/>
    </source>
</evidence>
<accession>T0YD26</accession>
<feature type="transmembrane region" description="Helical" evidence="8">
    <location>
        <begin position="7"/>
        <end position="27"/>
    </location>
</feature>
<dbReference type="GO" id="GO:0008233">
    <property type="term" value="F:peptidase activity"/>
    <property type="evidence" value="ECO:0007669"/>
    <property type="project" value="UniProtKB-KW"/>
</dbReference>
<gene>
    <name evidence="9" type="ORF">B2A_13288</name>
</gene>
<feature type="transmembrane region" description="Helical" evidence="8">
    <location>
        <begin position="39"/>
        <end position="58"/>
    </location>
</feature>
<evidence type="ECO:0008006" key="10">
    <source>
        <dbReference type="Google" id="ProtNLM"/>
    </source>
</evidence>
<evidence type="ECO:0000256" key="5">
    <source>
        <dbReference type="ARBA" id="ARBA00022801"/>
    </source>
</evidence>
<dbReference type="NCBIfam" id="TIGR04178">
    <property type="entry name" value="exo_archaeo"/>
    <property type="match status" value="1"/>
</dbReference>
<protein>
    <recommendedName>
        <fullName evidence="10">Transmembrane exosortase EpsH</fullName>
    </recommendedName>
</protein>
<feature type="transmembrane region" description="Helical" evidence="8">
    <location>
        <begin position="70"/>
        <end position="88"/>
    </location>
</feature>
<dbReference type="Pfam" id="PF09721">
    <property type="entry name" value="Exosortase_EpsH"/>
    <property type="match status" value="1"/>
</dbReference>
<comment type="caution">
    <text evidence="9">The sequence shown here is derived from an EMBL/GenBank/DDBJ whole genome shotgun (WGS) entry which is preliminary data.</text>
</comment>
<keyword evidence="2" id="KW-1003">Cell membrane</keyword>
<keyword evidence="3" id="KW-0645">Protease</keyword>
<feature type="transmembrane region" description="Helical" evidence="8">
    <location>
        <begin position="100"/>
        <end position="119"/>
    </location>
</feature>
<dbReference type="AlphaFoldDB" id="T0YD26"/>
<evidence type="ECO:0000256" key="7">
    <source>
        <dbReference type="ARBA" id="ARBA00023136"/>
    </source>
</evidence>
<feature type="transmembrane region" description="Helical" evidence="8">
    <location>
        <begin position="220"/>
        <end position="248"/>
    </location>
</feature>
<reference evidence="9" key="2">
    <citation type="journal article" date="2014" name="ISME J.">
        <title>Microbial stratification in low pH oxic and suboxic macroscopic growths along an acid mine drainage.</title>
        <authorList>
            <person name="Mendez-Garcia C."/>
            <person name="Mesa V."/>
            <person name="Sprenger R.R."/>
            <person name="Richter M."/>
            <person name="Diez M.S."/>
            <person name="Solano J."/>
            <person name="Bargiela R."/>
            <person name="Golyshina O.V."/>
            <person name="Manteca A."/>
            <person name="Ramos J.L."/>
            <person name="Gallego J.R."/>
            <person name="Llorente I."/>
            <person name="Martins Dos Santos V.A."/>
            <person name="Jensen O.N."/>
            <person name="Pelaez A.I."/>
            <person name="Sanchez J."/>
            <person name="Ferrer M."/>
        </authorList>
    </citation>
    <scope>NUCLEOTIDE SEQUENCE</scope>
</reference>
<comment type="subcellular location">
    <subcellularLocation>
        <location evidence="1">Cell membrane</location>
        <topology evidence="1">Multi-pass membrane protein</topology>
    </subcellularLocation>
</comment>
<organism evidence="9">
    <name type="scientific">mine drainage metagenome</name>
    <dbReference type="NCBI Taxonomy" id="410659"/>
    <lineage>
        <taxon>unclassified sequences</taxon>
        <taxon>metagenomes</taxon>
        <taxon>ecological metagenomes</taxon>
    </lineage>
</organism>
<evidence type="ECO:0000256" key="2">
    <source>
        <dbReference type="ARBA" id="ARBA00022475"/>
    </source>
</evidence>
<dbReference type="EMBL" id="AUZZ01009612">
    <property type="protein sequence ID" value="EQD33186.1"/>
    <property type="molecule type" value="Genomic_DNA"/>
</dbReference>
<keyword evidence="5" id="KW-0378">Hydrolase</keyword>
<evidence type="ECO:0000256" key="6">
    <source>
        <dbReference type="ARBA" id="ARBA00022989"/>
    </source>
</evidence>
<feature type="transmembrane region" description="Helical" evidence="8">
    <location>
        <begin position="195"/>
        <end position="213"/>
    </location>
</feature>
<sequence length="254" mass="28206">MLQKSKIRLLGLVAVLVAFVISIFNSLSITKFQISDTNPMTYIIVVMLMSLLLIMFYMKDDKLQFSYKKANLAYASMLFIAYILLLSYSRVSLSFLFLSYRVDALLFVLVLAAMILAIFGTDGLKRMKFLLFYVLFASPILLMPVINLDTAFTLLNSGVVFNTMRLAGIPVTQVGIKIIGASTSTISIASTCADIGAFIALLMFLVPLAYLYNGRPGRKAAWVVMGVALMFLLNILRMFSIALVWAFYGLNTAI</sequence>
<keyword evidence="6 8" id="KW-1133">Transmembrane helix</keyword>
<evidence type="ECO:0000256" key="8">
    <source>
        <dbReference type="SAM" id="Phobius"/>
    </source>
</evidence>
<evidence type="ECO:0000313" key="9">
    <source>
        <dbReference type="EMBL" id="EQD33186.1"/>
    </source>
</evidence>
<dbReference type="GO" id="GO:0006508">
    <property type="term" value="P:proteolysis"/>
    <property type="evidence" value="ECO:0007669"/>
    <property type="project" value="UniProtKB-KW"/>
</dbReference>
<dbReference type="InterPro" id="IPR026392">
    <property type="entry name" value="Exo/Archaeosortase_dom"/>
</dbReference>
<dbReference type="InterPro" id="IPR019127">
    <property type="entry name" value="Exosortase"/>
</dbReference>
<feature type="transmembrane region" description="Helical" evidence="8">
    <location>
        <begin position="131"/>
        <end position="155"/>
    </location>
</feature>
<dbReference type="GO" id="GO:0005886">
    <property type="term" value="C:plasma membrane"/>
    <property type="evidence" value="ECO:0007669"/>
    <property type="project" value="UniProtKB-SubCell"/>
</dbReference>
<keyword evidence="4 8" id="KW-0812">Transmembrane</keyword>
<name>T0YD26_9ZZZZ</name>
<feature type="non-terminal residue" evidence="9">
    <location>
        <position position="254"/>
    </location>
</feature>
<evidence type="ECO:0000256" key="1">
    <source>
        <dbReference type="ARBA" id="ARBA00004651"/>
    </source>
</evidence>
<reference evidence="9" key="1">
    <citation type="submission" date="2013-08" db="EMBL/GenBank/DDBJ databases">
        <authorList>
            <person name="Mendez C."/>
            <person name="Richter M."/>
            <person name="Ferrer M."/>
            <person name="Sanchez J."/>
        </authorList>
    </citation>
    <scope>NUCLEOTIDE SEQUENCE</scope>
</reference>